<keyword evidence="4" id="KW-0496">Mitochondrion</keyword>
<evidence type="ECO:0000256" key="7">
    <source>
        <dbReference type="ARBA" id="ARBA00035369"/>
    </source>
</evidence>
<organism evidence="9 10">
    <name type="scientific">Ascaris lumbricoides</name>
    <name type="common">Giant roundworm</name>
    <dbReference type="NCBI Taxonomy" id="6252"/>
    <lineage>
        <taxon>Eukaryota</taxon>
        <taxon>Metazoa</taxon>
        <taxon>Ecdysozoa</taxon>
        <taxon>Nematoda</taxon>
        <taxon>Chromadorea</taxon>
        <taxon>Rhabditida</taxon>
        <taxon>Spirurina</taxon>
        <taxon>Ascaridomorpha</taxon>
        <taxon>Ascaridoidea</taxon>
        <taxon>Ascarididae</taxon>
        <taxon>Ascaris</taxon>
    </lineage>
</organism>
<dbReference type="SUPFAM" id="SSF52833">
    <property type="entry name" value="Thioredoxin-like"/>
    <property type="match status" value="1"/>
</dbReference>
<evidence type="ECO:0000256" key="5">
    <source>
        <dbReference type="ARBA" id="ARBA00023274"/>
    </source>
</evidence>
<dbReference type="AlphaFoldDB" id="A0A0M3IJ54"/>
<name>A0A0M3IJ54_ASCLU</name>
<keyword evidence="9" id="KW-1185">Reference proteome</keyword>
<evidence type="ECO:0000256" key="6">
    <source>
        <dbReference type="ARBA" id="ARBA00035139"/>
    </source>
</evidence>
<keyword evidence="3" id="KW-0689">Ribosomal protein</keyword>
<protein>
    <recommendedName>
        <fullName evidence="6">Small ribosomal subunit protein mS25</fullName>
    </recommendedName>
    <alternativeName>
        <fullName evidence="7">28S ribosomal protein S25, mitochondrial</fullName>
    </alternativeName>
</protein>
<dbReference type="Gene3D" id="3.40.30.10">
    <property type="entry name" value="Glutaredoxin"/>
    <property type="match status" value="1"/>
</dbReference>
<evidence type="ECO:0000256" key="1">
    <source>
        <dbReference type="ARBA" id="ARBA00004173"/>
    </source>
</evidence>
<evidence type="ECO:0000256" key="3">
    <source>
        <dbReference type="ARBA" id="ARBA00022980"/>
    </source>
</evidence>
<dbReference type="GO" id="GO:0003735">
    <property type="term" value="F:structural constituent of ribosome"/>
    <property type="evidence" value="ECO:0007669"/>
    <property type="project" value="InterPro"/>
</dbReference>
<evidence type="ECO:0000313" key="10">
    <source>
        <dbReference type="WBParaSite" id="ALUE_0001864301-mRNA-1"/>
    </source>
</evidence>
<dbReference type="PANTHER" id="PTHR13274:SF2">
    <property type="entry name" value="SMALL RIBOSOMAL SUBUNIT PROTEIN MS25"/>
    <property type="match status" value="1"/>
</dbReference>
<dbReference type="InterPro" id="IPR036249">
    <property type="entry name" value="Thioredoxin-like_sf"/>
</dbReference>
<dbReference type="InterPro" id="IPR007741">
    <property type="entry name" value="Ribosomal_mL43/mS25/NADH_DH"/>
</dbReference>
<evidence type="ECO:0000259" key="8">
    <source>
        <dbReference type="SMART" id="SM00916"/>
    </source>
</evidence>
<dbReference type="Pfam" id="PF05047">
    <property type="entry name" value="L51_S25_CI-B8"/>
    <property type="match status" value="1"/>
</dbReference>
<dbReference type="GO" id="GO:0005840">
    <property type="term" value="C:ribosome"/>
    <property type="evidence" value="ECO:0007669"/>
    <property type="project" value="UniProtKB-KW"/>
</dbReference>
<dbReference type="GO" id="GO:1990904">
    <property type="term" value="C:ribonucleoprotein complex"/>
    <property type="evidence" value="ECO:0007669"/>
    <property type="project" value="UniProtKB-KW"/>
</dbReference>
<dbReference type="GO" id="GO:0005739">
    <property type="term" value="C:mitochondrion"/>
    <property type="evidence" value="ECO:0007669"/>
    <property type="project" value="UniProtKB-SubCell"/>
</dbReference>
<reference evidence="10" key="1">
    <citation type="submission" date="2017-02" db="UniProtKB">
        <authorList>
            <consortium name="WormBaseParasite"/>
        </authorList>
    </citation>
    <scope>IDENTIFICATION</scope>
</reference>
<dbReference type="WBParaSite" id="ALUE_0001864301-mRNA-1">
    <property type="protein sequence ID" value="ALUE_0001864301-mRNA-1"/>
    <property type="gene ID" value="ALUE_0001864301"/>
</dbReference>
<evidence type="ECO:0000256" key="2">
    <source>
        <dbReference type="ARBA" id="ARBA00008046"/>
    </source>
</evidence>
<comment type="similarity">
    <text evidence="2">Belongs to the mitochondrion-specific ribosomal protein mS25 family.</text>
</comment>
<evidence type="ECO:0000256" key="4">
    <source>
        <dbReference type="ARBA" id="ARBA00023128"/>
    </source>
</evidence>
<dbReference type="InterPro" id="IPR040049">
    <property type="entry name" value="Ribosomal_mS25/mL61"/>
</dbReference>
<dbReference type="Proteomes" id="UP000036681">
    <property type="component" value="Unplaced"/>
</dbReference>
<evidence type="ECO:0000313" key="9">
    <source>
        <dbReference type="Proteomes" id="UP000036681"/>
    </source>
</evidence>
<proteinExistence type="inferred from homology"/>
<accession>A0A0M3IJ54</accession>
<dbReference type="PANTHER" id="PTHR13274">
    <property type="entry name" value="MITOCHONDRIAL RIBOSOMAL PROTEIN S25"/>
    <property type="match status" value="1"/>
</dbReference>
<feature type="domain" description="Ribosomal protein/NADH dehydrogenase" evidence="8">
    <location>
        <begin position="38"/>
        <end position="111"/>
    </location>
</feature>
<sequence>MPFMHGPMPLRRTFLYLKRGKIHFRDNVQVFSFGYNRCPSEAQKGAREFVFWHWAQLQYHNPKVQLVKHLDLTVIPFAQAFLKDGREVLFDLEGRSREEIVEILQGTLGKTELVRKREHLEQIFQRNPASFGSQCERQCMCEVQGQHPCTSLLHAPQYLRGKWRWNHNIL</sequence>
<keyword evidence="5" id="KW-0687">Ribonucleoprotein</keyword>
<dbReference type="SMART" id="SM00916">
    <property type="entry name" value="L51_S25_CI-B8"/>
    <property type="match status" value="1"/>
</dbReference>
<comment type="subcellular location">
    <subcellularLocation>
        <location evidence="1">Mitochondrion</location>
    </subcellularLocation>
</comment>